<gene>
    <name evidence="1" type="ORF">SPHINGO8BC_110015</name>
</gene>
<dbReference type="EMBL" id="CABWMV010000003">
    <property type="protein sequence ID" value="VXC35712.1"/>
    <property type="molecule type" value="Genomic_DNA"/>
</dbReference>
<name>A0A653XZT7_SPHMU</name>
<sequence length="43" mass="5172">MGSSSLLPVDWFINSFDLLLRLIHLRVVKTLNCTKYKHYHRKK</sequence>
<accession>A0A653XZT7</accession>
<evidence type="ECO:0000313" key="1">
    <source>
        <dbReference type="EMBL" id="VXC35712.1"/>
    </source>
</evidence>
<dbReference type="AlphaFoldDB" id="A0A653XZT7"/>
<proteinExistence type="predicted"/>
<dbReference type="Proteomes" id="UP000432350">
    <property type="component" value="Unassembled WGS sequence"/>
</dbReference>
<evidence type="ECO:0000313" key="2">
    <source>
        <dbReference type="Proteomes" id="UP000432350"/>
    </source>
</evidence>
<organism evidence="1 2">
    <name type="scientific">Sphingobacterium multivorum</name>
    <dbReference type="NCBI Taxonomy" id="28454"/>
    <lineage>
        <taxon>Bacteria</taxon>
        <taxon>Pseudomonadati</taxon>
        <taxon>Bacteroidota</taxon>
        <taxon>Sphingobacteriia</taxon>
        <taxon>Sphingobacteriales</taxon>
        <taxon>Sphingobacteriaceae</taxon>
        <taxon>Sphingobacterium</taxon>
    </lineage>
</organism>
<reference evidence="1 2" key="1">
    <citation type="submission" date="2019-10" db="EMBL/GenBank/DDBJ databases">
        <authorList>
            <person name="Karimi E."/>
        </authorList>
    </citation>
    <scope>NUCLEOTIDE SEQUENCE [LARGE SCALE GENOMIC DNA]</scope>
    <source>
        <strain evidence="1">Sphingobacterium sp. 8BC</strain>
    </source>
</reference>
<protein>
    <submittedName>
        <fullName evidence="1">Uncharacterized protein</fullName>
    </submittedName>
</protein>